<proteinExistence type="predicted"/>
<protein>
    <submittedName>
        <fullName evidence="2">Uncharacterized protein</fullName>
    </submittedName>
</protein>
<dbReference type="EMBL" id="CZKA01000014">
    <property type="protein sequence ID" value="CUR54794.1"/>
    <property type="molecule type" value="Genomic_DNA"/>
</dbReference>
<evidence type="ECO:0000256" key="1">
    <source>
        <dbReference type="SAM" id="MobiDB-lite"/>
    </source>
</evidence>
<dbReference type="AlphaFoldDB" id="A0A2P2BYJ1"/>
<accession>A0A2P2BYJ1</accession>
<organism evidence="2">
    <name type="scientific">metagenome</name>
    <dbReference type="NCBI Taxonomy" id="256318"/>
    <lineage>
        <taxon>unclassified sequences</taxon>
        <taxon>metagenomes</taxon>
    </lineage>
</organism>
<reference evidence="2" key="1">
    <citation type="submission" date="2015-08" db="EMBL/GenBank/DDBJ databases">
        <authorList>
            <person name="Babu N.S."/>
            <person name="Beckwith C.J."/>
            <person name="Beseler K.G."/>
            <person name="Brison A."/>
            <person name="Carone J.V."/>
            <person name="Caskin T.P."/>
            <person name="Diamond M."/>
            <person name="Durham M.E."/>
            <person name="Foxe J.M."/>
            <person name="Go M."/>
            <person name="Henderson B.A."/>
            <person name="Jones I.B."/>
            <person name="McGettigan J.A."/>
            <person name="Micheletti S.J."/>
            <person name="Nasrallah M.E."/>
            <person name="Ortiz D."/>
            <person name="Piller C.R."/>
            <person name="Privatt S.R."/>
            <person name="Schneider S.L."/>
            <person name="Sharp S."/>
            <person name="Smith T.C."/>
            <person name="Stanton J.D."/>
            <person name="Ullery H.E."/>
            <person name="Wilson R.J."/>
            <person name="Serrano M.G."/>
            <person name="Buck G."/>
            <person name="Lee V."/>
            <person name="Wang Y."/>
            <person name="Carvalho R."/>
            <person name="Voegtly L."/>
            <person name="Shi R."/>
            <person name="Duckworth R."/>
            <person name="Johnson A."/>
            <person name="Loviza R."/>
            <person name="Walstead R."/>
            <person name="Shah Z."/>
            <person name="Kiflezghi M."/>
            <person name="Wade K."/>
            <person name="Ball S.L."/>
            <person name="Bradley K.W."/>
            <person name="Asai D.J."/>
            <person name="Bowman C.A."/>
            <person name="Russell D.A."/>
            <person name="Pope W.H."/>
            <person name="Jacobs-Sera D."/>
            <person name="Hendrix R.W."/>
            <person name="Hatfull G.F."/>
        </authorList>
    </citation>
    <scope>NUCLEOTIDE SEQUENCE</scope>
</reference>
<feature type="compositionally biased region" description="Low complexity" evidence="1">
    <location>
        <begin position="139"/>
        <end position="148"/>
    </location>
</feature>
<gene>
    <name evidence="2" type="ORF">NOCA2210144</name>
</gene>
<name>A0A2P2BYJ1_9ZZZZ</name>
<sequence>MWLQHGLSGPGIAESEEAQGPSAPAYFLDSLGVVESADGHPERVAVLLRAALLLRSVGTNVYAYYVPEESRRSQAEHTARTALGNDCSDDSVDIPGDLHTPLTVRGVQVLCVVCRPLWTEGWATAQIAPIHHPSESMCLPPQHQPPLLSSGRPLPAAGR</sequence>
<feature type="region of interest" description="Disordered" evidence="1">
    <location>
        <begin position="138"/>
        <end position="159"/>
    </location>
</feature>
<evidence type="ECO:0000313" key="2">
    <source>
        <dbReference type="EMBL" id="CUR54794.1"/>
    </source>
</evidence>